<dbReference type="Pfam" id="PF13442">
    <property type="entry name" value="Cytochrome_CBB3"/>
    <property type="match status" value="1"/>
</dbReference>
<evidence type="ECO:0000256" key="3">
    <source>
        <dbReference type="ARBA" id="ARBA00022723"/>
    </source>
</evidence>
<evidence type="ECO:0000256" key="2">
    <source>
        <dbReference type="ARBA" id="ARBA00022617"/>
    </source>
</evidence>
<dbReference type="GO" id="GO:0009055">
    <property type="term" value="F:electron transfer activity"/>
    <property type="evidence" value="ECO:0007669"/>
    <property type="project" value="InterPro"/>
</dbReference>
<dbReference type="InterPro" id="IPR036909">
    <property type="entry name" value="Cyt_c-like_dom_sf"/>
</dbReference>
<dbReference type="HOGENOM" id="CLU_137907_1_0_3"/>
<dbReference type="eggNOG" id="COG2010">
    <property type="taxonomic scope" value="Bacteria"/>
</dbReference>
<name>K9VWN6_9CYAN</name>
<keyword evidence="9" id="KW-1185">Reference proteome</keyword>
<dbReference type="PATRIC" id="fig|1173022.3.peg.1151"/>
<dbReference type="Gene3D" id="1.10.760.10">
    <property type="entry name" value="Cytochrome c-like domain"/>
    <property type="match status" value="1"/>
</dbReference>
<dbReference type="EMBL" id="CP003620">
    <property type="protein sequence ID" value="AFZ11974.1"/>
    <property type="molecule type" value="Genomic_DNA"/>
</dbReference>
<keyword evidence="5 6" id="KW-0408">Iron</keyword>
<evidence type="ECO:0000313" key="9">
    <source>
        <dbReference type="Proteomes" id="UP000010472"/>
    </source>
</evidence>
<keyword evidence="3 6" id="KW-0479">Metal-binding</keyword>
<protein>
    <submittedName>
        <fullName evidence="8">Cytochrome c class I</fullName>
    </submittedName>
</protein>
<evidence type="ECO:0000256" key="5">
    <source>
        <dbReference type="ARBA" id="ARBA00023004"/>
    </source>
</evidence>
<dbReference type="OrthoDB" id="7933886at2"/>
<accession>K9VWN6</accession>
<sequence length="124" mass="13582">MDNQLPKPETLMQRISLIVLVVLLAILTSVLGVHLLRVPDPYINGVLSLSGDPVLGHAIFQMNCAGCHGLQAQGRVGPSLDHISKRKSRVHLIEQVISGKTPPMPQFQPSLQEMADLLSYLEKL</sequence>
<proteinExistence type="predicted"/>
<keyword evidence="2 6" id="KW-0349">Heme</keyword>
<dbReference type="InterPro" id="IPR009056">
    <property type="entry name" value="Cyt_c-like_dom"/>
</dbReference>
<dbReference type="InterPro" id="IPR051811">
    <property type="entry name" value="Cytochrome_c550/c551-like"/>
</dbReference>
<dbReference type="PROSITE" id="PS51007">
    <property type="entry name" value="CYTC"/>
    <property type="match status" value="1"/>
</dbReference>
<dbReference type="GO" id="GO:0046872">
    <property type="term" value="F:metal ion binding"/>
    <property type="evidence" value="ECO:0007669"/>
    <property type="project" value="UniProtKB-KW"/>
</dbReference>
<dbReference type="STRING" id="1173022.Cri9333_1061"/>
<evidence type="ECO:0000259" key="7">
    <source>
        <dbReference type="PROSITE" id="PS51007"/>
    </source>
</evidence>
<keyword evidence="4" id="KW-0249">Electron transport</keyword>
<reference evidence="8 9" key="1">
    <citation type="submission" date="2012-06" db="EMBL/GenBank/DDBJ databases">
        <title>Finished chromosome of genome of Crinalium epipsammum PCC 9333.</title>
        <authorList>
            <consortium name="US DOE Joint Genome Institute"/>
            <person name="Gugger M."/>
            <person name="Coursin T."/>
            <person name="Rippka R."/>
            <person name="Tandeau De Marsac N."/>
            <person name="Huntemann M."/>
            <person name="Wei C.-L."/>
            <person name="Han J."/>
            <person name="Detter J.C."/>
            <person name="Han C."/>
            <person name="Tapia R."/>
            <person name="Davenport K."/>
            <person name="Daligault H."/>
            <person name="Erkkila T."/>
            <person name="Gu W."/>
            <person name="Munk A.C.C."/>
            <person name="Teshima H."/>
            <person name="Xu Y."/>
            <person name="Chain P."/>
            <person name="Chen A."/>
            <person name="Krypides N."/>
            <person name="Mavromatis K."/>
            <person name="Markowitz V."/>
            <person name="Szeto E."/>
            <person name="Ivanova N."/>
            <person name="Mikhailova N."/>
            <person name="Ovchinnikova G."/>
            <person name="Pagani I."/>
            <person name="Pati A."/>
            <person name="Goodwin L."/>
            <person name="Peters L."/>
            <person name="Pitluck S."/>
            <person name="Woyke T."/>
            <person name="Kerfeld C."/>
        </authorList>
    </citation>
    <scope>NUCLEOTIDE SEQUENCE [LARGE SCALE GENOMIC DNA]</scope>
    <source>
        <strain evidence="8 9">PCC 9333</strain>
    </source>
</reference>
<keyword evidence="1" id="KW-0813">Transport</keyword>
<dbReference type="AlphaFoldDB" id="K9VWN6"/>
<dbReference type="RefSeq" id="WP_015202096.1">
    <property type="nucleotide sequence ID" value="NC_019753.1"/>
</dbReference>
<dbReference type="Proteomes" id="UP000010472">
    <property type="component" value="Chromosome"/>
</dbReference>
<evidence type="ECO:0000256" key="6">
    <source>
        <dbReference type="PROSITE-ProRule" id="PRU00433"/>
    </source>
</evidence>
<feature type="domain" description="Cytochrome c" evidence="7">
    <location>
        <begin position="51"/>
        <end position="124"/>
    </location>
</feature>
<evidence type="ECO:0000313" key="8">
    <source>
        <dbReference type="EMBL" id="AFZ11974.1"/>
    </source>
</evidence>
<dbReference type="PANTHER" id="PTHR37823">
    <property type="entry name" value="CYTOCHROME C-553-LIKE"/>
    <property type="match status" value="1"/>
</dbReference>
<evidence type="ECO:0000256" key="1">
    <source>
        <dbReference type="ARBA" id="ARBA00022448"/>
    </source>
</evidence>
<dbReference type="KEGG" id="cep:Cri9333_1061"/>
<dbReference type="GO" id="GO:0020037">
    <property type="term" value="F:heme binding"/>
    <property type="evidence" value="ECO:0007669"/>
    <property type="project" value="InterPro"/>
</dbReference>
<evidence type="ECO:0000256" key="4">
    <source>
        <dbReference type="ARBA" id="ARBA00022982"/>
    </source>
</evidence>
<dbReference type="SUPFAM" id="SSF46626">
    <property type="entry name" value="Cytochrome c"/>
    <property type="match status" value="1"/>
</dbReference>
<dbReference type="PANTHER" id="PTHR37823:SF1">
    <property type="entry name" value="CYTOCHROME C-553-LIKE"/>
    <property type="match status" value="1"/>
</dbReference>
<gene>
    <name evidence="8" type="ORF">Cri9333_1061</name>
</gene>
<organism evidence="8 9">
    <name type="scientific">Crinalium epipsammum PCC 9333</name>
    <dbReference type="NCBI Taxonomy" id="1173022"/>
    <lineage>
        <taxon>Bacteria</taxon>
        <taxon>Bacillati</taxon>
        <taxon>Cyanobacteriota</taxon>
        <taxon>Cyanophyceae</taxon>
        <taxon>Gomontiellales</taxon>
        <taxon>Gomontiellaceae</taxon>
        <taxon>Crinalium</taxon>
    </lineage>
</organism>